<evidence type="ECO:0000313" key="3">
    <source>
        <dbReference type="EMBL" id="KDQ16552.1"/>
    </source>
</evidence>
<dbReference type="EMBL" id="KL198027">
    <property type="protein sequence ID" value="KDQ16552.1"/>
    <property type="molecule type" value="Genomic_DNA"/>
</dbReference>
<keyword evidence="1" id="KW-0472">Membrane</keyword>
<proteinExistence type="predicted"/>
<keyword evidence="1" id="KW-0812">Transmembrane</keyword>
<accession>A0A067MXC3</accession>
<gene>
    <name evidence="3" type="ORF">BOTBODRAFT_30879</name>
</gene>
<dbReference type="InParanoid" id="A0A067MXC3"/>
<dbReference type="PANTHER" id="PTHR40465:SF1">
    <property type="entry name" value="DUF6534 DOMAIN-CONTAINING PROTEIN"/>
    <property type="match status" value="1"/>
</dbReference>
<feature type="transmembrane region" description="Helical" evidence="1">
    <location>
        <begin position="124"/>
        <end position="147"/>
    </location>
</feature>
<dbReference type="Pfam" id="PF20152">
    <property type="entry name" value="DUF6534"/>
    <property type="match status" value="1"/>
</dbReference>
<evidence type="ECO:0000256" key="1">
    <source>
        <dbReference type="SAM" id="Phobius"/>
    </source>
</evidence>
<dbReference type="InterPro" id="IPR045339">
    <property type="entry name" value="DUF6534"/>
</dbReference>
<feature type="transmembrane region" description="Helical" evidence="1">
    <location>
        <begin position="233"/>
        <end position="252"/>
    </location>
</feature>
<dbReference type="OrthoDB" id="2953893at2759"/>
<dbReference type="AlphaFoldDB" id="A0A067MXC3"/>
<sequence>MSAPAAIPEATIVATVGPYMTGIMLQMIFMGVLSAQTFDYYSLFPKDTLFNKVLVASLVSVCALQSTMDYKNAYRTFVQFYGDFNHFDIQDWSLWGEIVVTAVAGTIAQSFFLERCYRATKSKLFLVVGGGFIALSLACGIGSTVQFAQVQKLSLVPSIPIFITTWLSVTAVIDLGIATVLVWSLLRVKSTFHKTETVVTKLIRLTLETGSLTAIIAVLNLILYLALPGFAWHLIPQLIMGKLYGMCVLYTLGSRKDLRAIMTGSDHASYVDSRNRAPSNGRFFSSKQNGRADGITVTTTFHQDGLETDIKQDTDMELGRAPASVKFESDDDFRAHGQAGQV</sequence>
<feature type="transmembrane region" description="Helical" evidence="1">
    <location>
        <begin position="92"/>
        <end position="112"/>
    </location>
</feature>
<feature type="domain" description="DUF6534" evidence="2">
    <location>
        <begin position="170"/>
        <end position="256"/>
    </location>
</feature>
<dbReference type="STRING" id="930990.A0A067MXC3"/>
<evidence type="ECO:0000259" key="2">
    <source>
        <dbReference type="Pfam" id="PF20152"/>
    </source>
</evidence>
<feature type="transmembrane region" description="Helical" evidence="1">
    <location>
        <begin position="23"/>
        <end position="42"/>
    </location>
</feature>
<keyword evidence="1" id="KW-1133">Transmembrane helix</keyword>
<dbReference type="Proteomes" id="UP000027195">
    <property type="component" value="Unassembled WGS sequence"/>
</dbReference>
<feature type="transmembrane region" description="Helical" evidence="1">
    <location>
        <begin position="159"/>
        <end position="186"/>
    </location>
</feature>
<dbReference type="PANTHER" id="PTHR40465">
    <property type="entry name" value="CHROMOSOME 1, WHOLE GENOME SHOTGUN SEQUENCE"/>
    <property type="match status" value="1"/>
</dbReference>
<name>A0A067MXC3_BOTB1</name>
<feature type="transmembrane region" description="Helical" evidence="1">
    <location>
        <begin position="207"/>
        <end position="227"/>
    </location>
</feature>
<protein>
    <recommendedName>
        <fullName evidence="2">DUF6534 domain-containing protein</fullName>
    </recommendedName>
</protein>
<dbReference type="HOGENOM" id="CLU_046025_2_1_1"/>
<keyword evidence="4" id="KW-1185">Reference proteome</keyword>
<organism evidence="3 4">
    <name type="scientific">Botryobasidium botryosum (strain FD-172 SS1)</name>
    <dbReference type="NCBI Taxonomy" id="930990"/>
    <lineage>
        <taxon>Eukaryota</taxon>
        <taxon>Fungi</taxon>
        <taxon>Dikarya</taxon>
        <taxon>Basidiomycota</taxon>
        <taxon>Agaricomycotina</taxon>
        <taxon>Agaricomycetes</taxon>
        <taxon>Cantharellales</taxon>
        <taxon>Botryobasidiaceae</taxon>
        <taxon>Botryobasidium</taxon>
    </lineage>
</organism>
<evidence type="ECO:0000313" key="4">
    <source>
        <dbReference type="Proteomes" id="UP000027195"/>
    </source>
</evidence>
<reference evidence="4" key="1">
    <citation type="journal article" date="2014" name="Proc. Natl. Acad. Sci. U.S.A.">
        <title>Extensive sampling of basidiomycete genomes demonstrates inadequacy of the white-rot/brown-rot paradigm for wood decay fungi.</title>
        <authorList>
            <person name="Riley R."/>
            <person name="Salamov A.A."/>
            <person name="Brown D.W."/>
            <person name="Nagy L.G."/>
            <person name="Floudas D."/>
            <person name="Held B.W."/>
            <person name="Levasseur A."/>
            <person name="Lombard V."/>
            <person name="Morin E."/>
            <person name="Otillar R."/>
            <person name="Lindquist E.A."/>
            <person name="Sun H."/>
            <person name="LaButti K.M."/>
            <person name="Schmutz J."/>
            <person name="Jabbour D."/>
            <person name="Luo H."/>
            <person name="Baker S.E."/>
            <person name="Pisabarro A.G."/>
            <person name="Walton J.D."/>
            <person name="Blanchette R.A."/>
            <person name="Henrissat B."/>
            <person name="Martin F."/>
            <person name="Cullen D."/>
            <person name="Hibbett D.S."/>
            <person name="Grigoriev I.V."/>
        </authorList>
    </citation>
    <scope>NUCLEOTIDE SEQUENCE [LARGE SCALE GENOMIC DNA]</scope>
    <source>
        <strain evidence="4">FD-172 SS1</strain>
    </source>
</reference>